<evidence type="ECO:0000313" key="2">
    <source>
        <dbReference type="Proteomes" id="UP000095280"/>
    </source>
</evidence>
<evidence type="ECO:0000313" key="3">
    <source>
        <dbReference type="WBParaSite" id="maker-uti_cns_0034556-snap-gene-0.2-mRNA-1"/>
    </source>
</evidence>
<feature type="compositionally biased region" description="Basic residues" evidence="1">
    <location>
        <begin position="361"/>
        <end position="377"/>
    </location>
</feature>
<dbReference type="WBParaSite" id="maker-uti_cns_0034556-snap-gene-0.2-mRNA-1">
    <property type="protein sequence ID" value="maker-uti_cns_0034556-snap-gene-0.2-mRNA-1"/>
    <property type="gene ID" value="maker-uti_cns_0034556-snap-gene-0.2"/>
</dbReference>
<dbReference type="Proteomes" id="UP000095280">
    <property type="component" value="Unplaced"/>
</dbReference>
<organism evidence="2 3">
    <name type="scientific">Macrostomum lignano</name>
    <dbReference type="NCBI Taxonomy" id="282301"/>
    <lineage>
        <taxon>Eukaryota</taxon>
        <taxon>Metazoa</taxon>
        <taxon>Spiralia</taxon>
        <taxon>Lophotrochozoa</taxon>
        <taxon>Platyhelminthes</taxon>
        <taxon>Rhabditophora</taxon>
        <taxon>Macrostomorpha</taxon>
        <taxon>Macrostomida</taxon>
        <taxon>Macrostomidae</taxon>
        <taxon>Macrostomum</taxon>
    </lineage>
</organism>
<protein>
    <submittedName>
        <fullName evidence="3">AGC-kinase C-terminal domain-containing protein</fullName>
    </submittedName>
</protein>
<feature type="compositionally biased region" description="Acidic residues" evidence="1">
    <location>
        <begin position="227"/>
        <end position="241"/>
    </location>
</feature>
<feature type="compositionally biased region" description="Low complexity" evidence="1">
    <location>
        <begin position="247"/>
        <end position="256"/>
    </location>
</feature>
<evidence type="ECO:0000256" key="1">
    <source>
        <dbReference type="SAM" id="MobiDB-lite"/>
    </source>
</evidence>
<proteinExistence type="predicted"/>
<feature type="compositionally biased region" description="Acidic residues" evidence="1">
    <location>
        <begin position="257"/>
        <end position="270"/>
    </location>
</feature>
<accession>A0A1I8IXV2</accession>
<name>A0A1I8IXV2_9PLAT</name>
<feature type="compositionally biased region" description="Polar residues" evidence="1">
    <location>
        <begin position="335"/>
        <end position="344"/>
    </location>
</feature>
<dbReference type="AlphaFoldDB" id="A0A1I8IXV2"/>
<keyword evidence="2" id="KW-1185">Reference proteome</keyword>
<reference evidence="3" key="1">
    <citation type="submission" date="2016-11" db="UniProtKB">
        <authorList>
            <consortium name="WormBaseParasite"/>
        </authorList>
    </citation>
    <scope>IDENTIFICATION</scope>
</reference>
<feature type="region of interest" description="Disordered" evidence="1">
    <location>
        <begin position="216"/>
        <end position="377"/>
    </location>
</feature>
<sequence length="377" mass="39914">CGRASHGLSPTWTPWWPLRRRSVAAPAAASAIVDASPAGVRNDVDSVDVWYSRRYGAVFLRRQRCLATLPNTAAAFAPAPDLLWPSNTAPSCAPGRVEASAPSRTLLPAPRPLNTWPSVCQTPDNLAYERISSGLRDPAAVGDKAKWFSCDLSRVCHDCCQPSQLFLGAEFRPVWPEAESSQELVTMATGANLPSSNNSVAPAALAPAEFAAAFRPQKFPTKPATDEFGDEIDAAGDDEQEDGRSGGAAARRSSSELSEDAEDDELDEGLGDCHSHLSHSMSTLTARSLRSATGGGPPPSSAASVADSVLSRPSLRCSDVRSAGPAASATPAPPNLSNLRSQTRYSHDDSSLGVGGGGGGGRRRRRQRRGFFSRHRR</sequence>